<organism evidence="1 2">
    <name type="scientific">Dictyobacter vulcani</name>
    <dbReference type="NCBI Taxonomy" id="2607529"/>
    <lineage>
        <taxon>Bacteria</taxon>
        <taxon>Bacillati</taxon>
        <taxon>Chloroflexota</taxon>
        <taxon>Ktedonobacteria</taxon>
        <taxon>Ktedonobacterales</taxon>
        <taxon>Dictyobacteraceae</taxon>
        <taxon>Dictyobacter</taxon>
    </lineage>
</organism>
<dbReference type="EMBL" id="BKZW01000004">
    <property type="protein sequence ID" value="GER91920.1"/>
    <property type="molecule type" value="Genomic_DNA"/>
</dbReference>
<dbReference type="InterPro" id="IPR052922">
    <property type="entry name" value="Cytidylate_Kinase-2"/>
</dbReference>
<proteinExistence type="predicted"/>
<dbReference type="RefSeq" id="WP_151759494.1">
    <property type="nucleotide sequence ID" value="NZ_BKZW01000004.1"/>
</dbReference>
<protein>
    <recommendedName>
        <fullName evidence="3">Topology modulation protein</fullName>
    </recommendedName>
</protein>
<accession>A0A5J4KZC6</accession>
<dbReference type="AlphaFoldDB" id="A0A5J4KZC6"/>
<evidence type="ECO:0000313" key="2">
    <source>
        <dbReference type="Proteomes" id="UP000326912"/>
    </source>
</evidence>
<comment type="caution">
    <text evidence="1">The sequence shown here is derived from an EMBL/GenBank/DDBJ whole genome shotgun (WGS) entry which is preliminary data.</text>
</comment>
<reference evidence="1 2" key="1">
    <citation type="submission" date="2019-10" db="EMBL/GenBank/DDBJ databases">
        <title>Dictyobacter vulcani sp. nov., within the class Ktedonobacteria, isolated from soil of volcanic Mt. Zao.</title>
        <authorList>
            <person name="Zheng Y."/>
            <person name="Wang C.M."/>
            <person name="Sakai Y."/>
            <person name="Abe K."/>
            <person name="Yokota A."/>
            <person name="Yabe S."/>
        </authorList>
    </citation>
    <scope>NUCLEOTIDE SEQUENCE [LARGE SCALE GENOMIC DNA]</scope>
    <source>
        <strain evidence="1 2">W12</strain>
    </source>
</reference>
<keyword evidence="2" id="KW-1185">Reference proteome</keyword>
<evidence type="ECO:0008006" key="3">
    <source>
        <dbReference type="Google" id="ProtNLM"/>
    </source>
</evidence>
<sequence length="121" mass="14090">MIQRIAVIGNGGGGKTTLCWRLHAVLQLPIYEIDQIQFKPGWVSTPLDEVREKHDAILRQERWIIDGWGPWDAMQKRFELADTIIFVDFPLQTHLWWAMKRQIQSIFRPRLGGPKAVPCSR</sequence>
<evidence type="ECO:0000313" key="1">
    <source>
        <dbReference type="EMBL" id="GER91920.1"/>
    </source>
</evidence>
<name>A0A5J4KZC6_9CHLR</name>
<gene>
    <name evidence="1" type="ORF">KDW_60820</name>
</gene>
<dbReference type="InterPro" id="IPR027417">
    <property type="entry name" value="P-loop_NTPase"/>
</dbReference>
<dbReference type="PANTHER" id="PTHR37816:SF3">
    <property type="entry name" value="MODULATES DNA TOPOLOGY"/>
    <property type="match status" value="1"/>
</dbReference>
<dbReference type="Gene3D" id="3.40.50.300">
    <property type="entry name" value="P-loop containing nucleotide triphosphate hydrolases"/>
    <property type="match status" value="1"/>
</dbReference>
<dbReference type="Proteomes" id="UP000326912">
    <property type="component" value="Unassembled WGS sequence"/>
</dbReference>
<dbReference type="SUPFAM" id="SSF52540">
    <property type="entry name" value="P-loop containing nucleoside triphosphate hydrolases"/>
    <property type="match status" value="1"/>
</dbReference>
<dbReference type="PANTHER" id="PTHR37816">
    <property type="entry name" value="YALI0E33011P"/>
    <property type="match status" value="1"/>
</dbReference>